<feature type="domain" description="Fe2OG dioxygenase" evidence="13">
    <location>
        <begin position="138"/>
        <end position="244"/>
    </location>
</feature>
<dbReference type="Pfam" id="PF10637">
    <property type="entry name" value="Ofd1_CTDD"/>
    <property type="match status" value="1"/>
</dbReference>
<evidence type="ECO:0000256" key="8">
    <source>
        <dbReference type="ARBA" id="ARBA00023004"/>
    </source>
</evidence>
<keyword evidence="5" id="KW-0847">Vitamin C</keyword>
<dbReference type="STRING" id="284811.Q75AN6"/>
<dbReference type="Pfam" id="PF13661">
    <property type="entry name" value="2OG-FeII_Oxy_4"/>
    <property type="match status" value="1"/>
</dbReference>
<evidence type="ECO:0000313" key="14">
    <source>
        <dbReference type="EMBL" id="AAS51806.2"/>
    </source>
</evidence>
<dbReference type="InterPro" id="IPR043044">
    <property type="entry name" value="TPA1/Ofd1_C"/>
</dbReference>
<keyword evidence="7" id="KW-0560">Oxidoreductase</keyword>
<dbReference type="Proteomes" id="UP000000591">
    <property type="component" value="Chromosome IV"/>
</dbReference>
<dbReference type="PANTHER" id="PTHR12117:SF0">
    <property type="entry name" value="PROLYL 3-HYDROXYLASE OGFOD1"/>
    <property type="match status" value="1"/>
</dbReference>
<dbReference type="GO" id="GO:0005634">
    <property type="term" value="C:nucleus"/>
    <property type="evidence" value="ECO:0007669"/>
    <property type="project" value="UniProtKB-SubCell"/>
</dbReference>
<dbReference type="FunCoup" id="Q75AN6">
    <property type="interactions" value="442"/>
</dbReference>
<keyword evidence="9" id="KW-0539">Nucleus</keyword>
<dbReference type="InterPro" id="IPR006620">
    <property type="entry name" value="Pro_4_hyd_alph"/>
</dbReference>
<dbReference type="GO" id="GO:0006450">
    <property type="term" value="P:regulation of translational fidelity"/>
    <property type="evidence" value="ECO:0007669"/>
    <property type="project" value="EnsemblFungi"/>
</dbReference>
<dbReference type="InParanoid" id="Q75AN6"/>
<comment type="cofactor">
    <cofactor evidence="1">
        <name>L-ascorbate</name>
        <dbReference type="ChEBI" id="CHEBI:38290"/>
    </cofactor>
</comment>
<keyword evidence="4" id="KW-0479">Metal-binding</keyword>
<dbReference type="InterPro" id="IPR005123">
    <property type="entry name" value="Oxoglu/Fe-dep_dioxygenase_dom"/>
</dbReference>
<dbReference type="GO" id="GO:0006449">
    <property type="term" value="P:regulation of translational termination"/>
    <property type="evidence" value="ECO:0000318"/>
    <property type="project" value="GO_Central"/>
</dbReference>
<dbReference type="FunFam" id="3.60.130.20:FF:000002">
    <property type="entry name" value="Prolyl 3,4-dihydroxylase TPA1"/>
    <property type="match status" value="1"/>
</dbReference>
<dbReference type="InterPro" id="IPR039558">
    <property type="entry name" value="TPA1/OFD1_N"/>
</dbReference>
<evidence type="ECO:0000256" key="10">
    <source>
        <dbReference type="ARBA" id="ARBA00047444"/>
    </source>
</evidence>
<dbReference type="EMBL" id="AE016817">
    <property type="protein sequence ID" value="AAS51806.2"/>
    <property type="molecule type" value="Genomic_DNA"/>
</dbReference>
<dbReference type="GO" id="GO:0031543">
    <property type="term" value="F:peptidyl-proline dioxygenase activity"/>
    <property type="evidence" value="ECO:0000318"/>
    <property type="project" value="GO_Central"/>
</dbReference>
<evidence type="ECO:0000256" key="4">
    <source>
        <dbReference type="ARBA" id="ARBA00022723"/>
    </source>
</evidence>
<dbReference type="InterPro" id="IPR051842">
    <property type="entry name" value="uS12_prolyl_hydroxylase"/>
</dbReference>
<reference evidence="14 15" key="1">
    <citation type="journal article" date="2004" name="Science">
        <title>The Ashbya gossypii genome as a tool for mapping the ancient Saccharomyces cerevisiae genome.</title>
        <authorList>
            <person name="Dietrich F.S."/>
            <person name="Voegeli S."/>
            <person name="Brachat S."/>
            <person name="Lerch A."/>
            <person name="Gates K."/>
            <person name="Steiner S."/>
            <person name="Mohr C."/>
            <person name="Pohlmann R."/>
            <person name="Luedi P."/>
            <person name="Choi S."/>
            <person name="Wing R.A."/>
            <person name="Flavier A."/>
            <person name="Gaffney T.D."/>
            <person name="Philippsen P."/>
        </authorList>
    </citation>
    <scope>NUCLEOTIDE SEQUENCE [LARGE SCALE GENOMIC DNA]</scope>
    <source>
        <strain evidence="15">ATCC 10895 / CBS 109.51 / FGSC 9923 / NRRL Y-1056</strain>
    </source>
</reference>
<comment type="subcellular location">
    <subcellularLocation>
        <location evidence="2">Nucleus</location>
    </subcellularLocation>
</comment>
<dbReference type="GO" id="GO:0008198">
    <property type="term" value="F:ferrous iron binding"/>
    <property type="evidence" value="ECO:0007669"/>
    <property type="project" value="EnsemblFungi"/>
</dbReference>
<evidence type="ECO:0000256" key="12">
    <source>
        <dbReference type="ARBA" id="ARBA00081607"/>
    </source>
</evidence>
<evidence type="ECO:0000259" key="13">
    <source>
        <dbReference type="PROSITE" id="PS51471"/>
    </source>
</evidence>
<evidence type="ECO:0000256" key="6">
    <source>
        <dbReference type="ARBA" id="ARBA00022964"/>
    </source>
</evidence>
<dbReference type="OrthoDB" id="430522at2759"/>
<dbReference type="AlphaFoldDB" id="Q75AN6"/>
<keyword evidence="8" id="KW-0408">Iron</keyword>
<proteinExistence type="inferred from homology"/>
<dbReference type="GO" id="GO:0005737">
    <property type="term" value="C:cytoplasm"/>
    <property type="evidence" value="ECO:0000318"/>
    <property type="project" value="GO_Central"/>
</dbReference>
<dbReference type="RefSeq" id="NP_983982.2">
    <property type="nucleotide sequence ID" value="NM_209335.2"/>
</dbReference>
<dbReference type="Gene3D" id="3.60.130.20">
    <property type="entry name" value="Oxoglutarate/iron-dependent oxygenase, C-terminal degradation domain"/>
    <property type="match status" value="1"/>
</dbReference>
<reference evidence="15" key="2">
    <citation type="journal article" date="2013" name="G3 (Bethesda)">
        <title>Genomes of Ashbya fungi isolated from insects reveal four mating-type loci, numerous translocations, lack of transposons, and distinct gene duplications.</title>
        <authorList>
            <person name="Dietrich F.S."/>
            <person name="Voegeli S."/>
            <person name="Kuo S."/>
            <person name="Philippsen P."/>
        </authorList>
    </citation>
    <scope>GENOME REANNOTATION</scope>
    <source>
        <strain evidence="15">ATCC 10895 / CBS 109.51 / FGSC 9923 / NRRL Y-1056</strain>
    </source>
</reference>
<accession>Q75AN6</accession>
<dbReference type="InterPro" id="IPR019601">
    <property type="entry name" value="Oxoglutarate/Fe-dep_Oase_C"/>
</dbReference>
<gene>
    <name evidence="14" type="ORF">AGOS_ADL114C</name>
</gene>
<dbReference type="PANTHER" id="PTHR12117">
    <property type="entry name" value="HISTONE ACETYLTRANSFERASE COMPLEX"/>
    <property type="match status" value="1"/>
</dbReference>
<dbReference type="GO" id="GO:0006415">
    <property type="term" value="P:translational termination"/>
    <property type="evidence" value="ECO:0007669"/>
    <property type="project" value="EnsemblFungi"/>
</dbReference>
<keyword evidence="6" id="KW-0223">Dioxygenase</keyword>
<keyword evidence="15" id="KW-1185">Reference proteome</keyword>
<dbReference type="HOGENOM" id="CLU_017005_0_0_1"/>
<dbReference type="GO" id="GO:0000288">
    <property type="term" value="P:nuclear-transcribed mRNA catabolic process, deadenylation-dependent decay"/>
    <property type="evidence" value="ECO:0007669"/>
    <property type="project" value="EnsemblFungi"/>
</dbReference>
<evidence type="ECO:0000256" key="2">
    <source>
        <dbReference type="ARBA" id="ARBA00004123"/>
    </source>
</evidence>
<evidence type="ECO:0000256" key="7">
    <source>
        <dbReference type="ARBA" id="ARBA00023002"/>
    </source>
</evidence>
<evidence type="ECO:0000256" key="9">
    <source>
        <dbReference type="ARBA" id="ARBA00023242"/>
    </source>
</evidence>
<dbReference type="GeneID" id="4620125"/>
<dbReference type="Gene3D" id="2.60.120.620">
    <property type="entry name" value="q2cbj1_9rhob like domain"/>
    <property type="match status" value="1"/>
</dbReference>
<dbReference type="GO" id="GO:0031418">
    <property type="term" value="F:L-ascorbic acid binding"/>
    <property type="evidence" value="ECO:0007669"/>
    <property type="project" value="UniProtKB-KW"/>
</dbReference>
<dbReference type="SMART" id="SM00702">
    <property type="entry name" value="P4Hc"/>
    <property type="match status" value="1"/>
</dbReference>
<dbReference type="KEGG" id="ago:AGOS_ADL114C"/>
<dbReference type="OMA" id="GWYHIPQ"/>
<dbReference type="GO" id="GO:0008143">
    <property type="term" value="F:poly(A) binding"/>
    <property type="evidence" value="ECO:0007669"/>
    <property type="project" value="EnsemblFungi"/>
</dbReference>
<dbReference type="eggNOG" id="KOG3844">
    <property type="taxonomic scope" value="Eukaryota"/>
</dbReference>
<evidence type="ECO:0000256" key="11">
    <source>
        <dbReference type="ARBA" id="ARBA00051966"/>
    </source>
</evidence>
<protein>
    <recommendedName>
        <fullName evidence="12">uS12 prolyl 3,4-dihydroxylase</fullName>
    </recommendedName>
</protein>
<comment type="catalytic activity">
    <reaction evidence="10">
        <text>[ribosomal protein uS12]-L-proline + 2-oxoglutarate + O2 = [ribosomal protein uS12]-(3S)-3-hydroxy-L-proline + succinate + CO2</text>
        <dbReference type="Rhea" id="RHEA:54156"/>
        <dbReference type="Rhea" id="RHEA-COMP:13816"/>
        <dbReference type="Rhea" id="RHEA-COMP:13818"/>
        <dbReference type="ChEBI" id="CHEBI:15379"/>
        <dbReference type="ChEBI" id="CHEBI:16526"/>
        <dbReference type="ChEBI" id="CHEBI:16810"/>
        <dbReference type="ChEBI" id="CHEBI:30031"/>
        <dbReference type="ChEBI" id="CHEBI:50342"/>
        <dbReference type="ChEBI" id="CHEBI:85428"/>
    </reaction>
</comment>
<evidence type="ECO:0000256" key="5">
    <source>
        <dbReference type="ARBA" id="ARBA00022896"/>
    </source>
</evidence>
<evidence type="ECO:0000313" key="15">
    <source>
        <dbReference type="Proteomes" id="UP000000591"/>
    </source>
</evidence>
<name>Q75AN6_EREGS</name>
<dbReference type="PROSITE" id="PS51471">
    <property type="entry name" value="FE2OG_OXY"/>
    <property type="match status" value="1"/>
</dbReference>
<comment type="similarity">
    <text evidence="3">Belongs to the TPA1 family.</text>
</comment>
<organism evidence="14 15">
    <name type="scientific">Eremothecium gossypii (strain ATCC 10895 / CBS 109.51 / FGSC 9923 / NRRL Y-1056)</name>
    <name type="common">Yeast</name>
    <name type="synonym">Ashbya gossypii</name>
    <dbReference type="NCBI Taxonomy" id="284811"/>
    <lineage>
        <taxon>Eukaryota</taxon>
        <taxon>Fungi</taxon>
        <taxon>Dikarya</taxon>
        <taxon>Ascomycota</taxon>
        <taxon>Saccharomycotina</taxon>
        <taxon>Saccharomycetes</taxon>
        <taxon>Saccharomycetales</taxon>
        <taxon>Saccharomycetaceae</taxon>
        <taxon>Eremothecium</taxon>
    </lineage>
</organism>
<evidence type="ECO:0000256" key="3">
    <source>
        <dbReference type="ARBA" id="ARBA00007443"/>
    </source>
</evidence>
<evidence type="ECO:0000256" key="1">
    <source>
        <dbReference type="ARBA" id="ARBA00001961"/>
    </source>
</evidence>
<dbReference type="FunFam" id="2.60.120.620:FF:000014">
    <property type="entry name" value="Prolyl 3,4-dihydroxylase TPA1"/>
    <property type="match status" value="1"/>
</dbReference>
<comment type="catalytic activity">
    <reaction evidence="11">
        <text>[ribosomal protein uS12]-(3S)-3-hydroxy-L-proline + 2-oxoglutarate + O2 = [ribosomal protein uS12]-(3S)-3,4-dihydroxy-L-proline + succinate + CO2</text>
        <dbReference type="Rhea" id="RHEA:54160"/>
        <dbReference type="Rhea" id="RHEA-COMP:13817"/>
        <dbReference type="Rhea" id="RHEA-COMP:13818"/>
        <dbReference type="ChEBI" id="CHEBI:15379"/>
        <dbReference type="ChEBI" id="CHEBI:16526"/>
        <dbReference type="ChEBI" id="CHEBI:16810"/>
        <dbReference type="ChEBI" id="CHEBI:30031"/>
        <dbReference type="ChEBI" id="CHEBI:85428"/>
        <dbReference type="ChEBI" id="CHEBI:138052"/>
    </reaction>
</comment>
<sequence>MKRRAPSQPVFESKQPFLEIEKVKASFNSKIWDDSYREQLREEVASNKPYNWGTIHDLVDPDLLRSVRREIEKEIHFTNKETDIYKVNQSGDLANLSGLDWKDLSRLPSLCRLRQILYSDVYRDFIGYVAGAGKLSGTKMDMSINTYTKGCHLLTHDDVIGSRRVSFILYLPDPDKTWKEHYGGALRLFPSIIPNVPTSDFSAKLVPQFNQLAFFHVQPGYSFHDVEEVKVDKHRLSIQGWYHIPQEGEEGFVPGEEEQYVNTNISTLAQLESNLLQDYEFPKSERSILPLQQLKQLEKFLGSESEDTASYLNADELAYLSMYISEEHLSLEGIKSLQSKFTENSYLQIDSFLNEQKSALLKKLIKIEELEKECPYKAAEVEKPWKTAIPPYKWRFMYIDGKSHEHFCSEDDIKRRLVHEELPNFTLLKQGLSDHLSVEPALLELVEFFKSFAFKKYLALLTLLCPLTEQLLIRRFRPGHDFTLATKIYPSQLLQHVEGFVDAVLEGVLCLTPTDGWESGELGGYELYMGDQDDEDMNKDVEDAAVYRSDDSGSSVLINKPASWNSFNLVLRDESVLQFVKYVSWAAKSSRWDISMNWDVKSFENDPNSNEEKD</sequence>